<feature type="compositionally biased region" description="Basic and acidic residues" evidence="1">
    <location>
        <begin position="1"/>
        <end position="15"/>
    </location>
</feature>
<dbReference type="AlphaFoldDB" id="A6JF91"/>
<sequence length="86" mass="9405">MYSHCDELRSRKLGEKNGPSYYSQRPTGSSLSLSTSSHTLMSKASTTSQDSTAWLVANVRTHEFTGDISDSNSSSCIQRTTVVVEI</sequence>
<organism evidence="2 3">
    <name type="scientific">Rattus norvegicus</name>
    <name type="common">Rat</name>
    <dbReference type="NCBI Taxonomy" id="10116"/>
    <lineage>
        <taxon>Eukaryota</taxon>
        <taxon>Metazoa</taxon>
        <taxon>Chordata</taxon>
        <taxon>Craniata</taxon>
        <taxon>Vertebrata</taxon>
        <taxon>Euteleostomi</taxon>
        <taxon>Mammalia</taxon>
        <taxon>Eutheria</taxon>
        <taxon>Euarchontoglires</taxon>
        <taxon>Glires</taxon>
        <taxon>Rodentia</taxon>
        <taxon>Myomorpha</taxon>
        <taxon>Muroidea</taxon>
        <taxon>Muridae</taxon>
        <taxon>Murinae</taxon>
        <taxon>Rattus</taxon>
    </lineage>
</organism>
<evidence type="ECO:0000313" key="3">
    <source>
        <dbReference type="Proteomes" id="UP000234681"/>
    </source>
</evidence>
<feature type="region of interest" description="Disordered" evidence="1">
    <location>
        <begin position="1"/>
        <end position="47"/>
    </location>
</feature>
<feature type="compositionally biased region" description="Low complexity" evidence="1">
    <location>
        <begin position="27"/>
        <end position="42"/>
    </location>
</feature>
<evidence type="ECO:0000313" key="2">
    <source>
        <dbReference type="EMBL" id="EDM11487.1"/>
    </source>
</evidence>
<proteinExistence type="predicted"/>
<evidence type="ECO:0000256" key="1">
    <source>
        <dbReference type="SAM" id="MobiDB-lite"/>
    </source>
</evidence>
<gene>
    <name evidence="2" type="ORF">rCG_30377</name>
</gene>
<reference evidence="3" key="1">
    <citation type="submission" date="2005-09" db="EMBL/GenBank/DDBJ databases">
        <authorList>
            <person name="Mural R.J."/>
            <person name="Li P.W."/>
            <person name="Adams M.D."/>
            <person name="Amanatides P.G."/>
            <person name="Baden-Tillson H."/>
            <person name="Barnstead M."/>
            <person name="Chin S.H."/>
            <person name="Dew I."/>
            <person name="Evans C.A."/>
            <person name="Ferriera S."/>
            <person name="Flanigan M."/>
            <person name="Fosler C."/>
            <person name="Glodek A."/>
            <person name="Gu Z."/>
            <person name="Holt R.A."/>
            <person name="Jennings D."/>
            <person name="Kraft C.L."/>
            <person name="Lu F."/>
            <person name="Nguyen T."/>
            <person name="Nusskern D.R."/>
            <person name="Pfannkoch C.M."/>
            <person name="Sitter C."/>
            <person name="Sutton G.G."/>
            <person name="Venter J.C."/>
            <person name="Wang Z."/>
            <person name="Woodage T."/>
            <person name="Zheng X.H."/>
            <person name="Zhong F."/>
        </authorList>
    </citation>
    <scope>NUCLEOTIDE SEQUENCE [LARGE SCALE GENOMIC DNA]</scope>
    <source>
        <strain>BN</strain>
        <strain evidence="3">Sprague-Dawley</strain>
    </source>
</reference>
<dbReference type="EMBL" id="CH473984">
    <property type="protein sequence ID" value="EDM11487.1"/>
    <property type="molecule type" value="Genomic_DNA"/>
</dbReference>
<name>A6JF91_RAT</name>
<accession>A6JF91</accession>
<protein>
    <submittedName>
        <fullName evidence="2">RCG30377</fullName>
    </submittedName>
</protein>
<dbReference type="Proteomes" id="UP000234681">
    <property type="component" value="Chromosome 5"/>
</dbReference>